<dbReference type="InterPro" id="IPR012675">
    <property type="entry name" value="Beta-grasp_dom_sf"/>
</dbReference>
<dbReference type="Gene3D" id="3.10.20.30">
    <property type="match status" value="1"/>
</dbReference>
<dbReference type="InterPro" id="IPR051452">
    <property type="entry name" value="Diverse_Oxidoreductases"/>
</dbReference>
<dbReference type="InterPro" id="IPR036884">
    <property type="entry name" value="2Fe-2S-bd_dom_sf"/>
</dbReference>
<dbReference type="GO" id="GO:0051537">
    <property type="term" value="F:2 iron, 2 sulfur cluster binding"/>
    <property type="evidence" value="ECO:0007669"/>
    <property type="project" value="UniProtKB-KW"/>
</dbReference>
<dbReference type="Gene3D" id="3.30.365.10">
    <property type="entry name" value="Aldehyde oxidase/xanthine dehydrogenase, molybdopterin binding domain"/>
    <property type="match status" value="2"/>
</dbReference>
<dbReference type="InterPro" id="IPR036010">
    <property type="entry name" value="2Fe-2S_ferredoxin-like_sf"/>
</dbReference>
<dbReference type="GO" id="GO:0046872">
    <property type="term" value="F:metal ion binding"/>
    <property type="evidence" value="ECO:0007669"/>
    <property type="project" value="UniProtKB-KW"/>
</dbReference>
<dbReference type="EMBL" id="CAEZUP010000006">
    <property type="protein sequence ID" value="CAB4599012.1"/>
    <property type="molecule type" value="Genomic_DNA"/>
</dbReference>
<dbReference type="InterPro" id="IPR001041">
    <property type="entry name" value="2Fe-2S_ferredoxin-type"/>
</dbReference>
<dbReference type="GO" id="GO:0016491">
    <property type="term" value="F:oxidoreductase activity"/>
    <property type="evidence" value="ECO:0007669"/>
    <property type="project" value="InterPro"/>
</dbReference>
<dbReference type="SUPFAM" id="SSF47741">
    <property type="entry name" value="CO dehydrogenase ISP C-domain like"/>
    <property type="match status" value="1"/>
</dbReference>
<dbReference type="PROSITE" id="PS51085">
    <property type="entry name" value="2FE2S_FER_2"/>
    <property type="match status" value="1"/>
</dbReference>
<sequence length="551" mass="56574">MPDNPAPEVPMIAFTVDGVDVRVPDNGVSLLAALRGGLDVRSAKAGCNPQGQCGCCTVLIDGSPRVACVTPVRRVSGRVVTTVDGLSEADRTRWSDAFMATGASQCGFCTPGIICRLEGLRSKGVAADDKPAVDRALAAHLCRCTGWQTIGEAWALAVSGAAPTAAALGAGRDLEAASERATIEGRAPQRVGGDVSLGRAGFAEDTAPRGALVAIPDGAGGWITAETLPAARERAGTVQGRHGTVEPVPPLDLPEGEWALALRTSWVEPAYLETDASWCEPGGEPASPIANGGAFGAKEQSIAMAAARELADLHGRPVRVVLSREDTVRMGPKRPPIAAGIRADGTGVIRVVRTPGYDAAVHSVSTGLVIEEVDVAGPPTSLAIRGAGWVEAAVLSAGLEAKLARDIPGAVTDSFPRVATVTSPDGATATVAIGLDGVVRVDLECGRILDDIVLRSYVIGAVHMALGWVTSEGLAVDDGGETSTLTIRSFGVLRSADMPFVEVSLHGTDGEAVNGSDAVFAATAAAIWSAQGWPVDWPTRQLPDLGPGVKQ</sequence>
<dbReference type="Pfam" id="PF01799">
    <property type="entry name" value="Fer2_2"/>
    <property type="match status" value="1"/>
</dbReference>
<organism evidence="6">
    <name type="scientific">freshwater metagenome</name>
    <dbReference type="NCBI Taxonomy" id="449393"/>
    <lineage>
        <taxon>unclassified sequences</taxon>
        <taxon>metagenomes</taxon>
        <taxon>ecological metagenomes</taxon>
    </lineage>
</organism>
<evidence type="ECO:0000256" key="3">
    <source>
        <dbReference type="ARBA" id="ARBA00023004"/>
    </source>
</evidence>
<keyword evidence="4" id="KW-0411">Iron-sulfur</keyword>
<accession>A0A6J6GCL0</accession>
<dbReference type="PANTHER" id="PTHR44379:SF8">
    <property type="entry name" value="XANTHINE DEHYDROGENASE IRON-SULFUR-BINDING SUBUNIT XDHC-RELATED"/>
    <property type="match status" value="1"/>
</dbReference>
<gene>
    <name evidence="6" type="ORF">UFOPK1835_00252</name>
</gene>
<keyword evidence="3" id="KW-0408">Iron</keyword>
<dbReference type="SUPFAM" id="SSF54292">
    <property type="entry name" value="2Fe-2S ferredoxin-like"/>
    <property type="match status" value="1"/>
</dbReference>
<dbReference type="PANTHER" id="PTHR44379">
    <property type="entry name" value="OXIDOREDUCTASE WITH IRON-SULFUR SUBUNIT"/>
    <property type="match status" value="1"/>
</dbReference>
<dbReference type="SUPFAM" id="SSF56003">
    <property type="entry name" value="Molybdenum cofactor-binding domain"/>
    <property type="match status" value="1"/>
</dbReference>
<dbReference type="InterPro" id="IPR002888">
    <property type="entry name" value="2Fe-2S-bd"/>
</dbReference>
<dbReference type="AlphaFoldDB" id="A0A6J6GCL0"/>
<feature type="domain" description="2Fe-2S ferredoxin-type" evidence="5">
    <location>
        <begin position="10"/>
        <end position="86"/>
    </location>
</feature>
<evidence type="ECO:0000259" key="5">
    <source>
        <dbReference type="PROSITE" id="PS51085"/>
    </source>
</evidence>
<name>A0A6J6GCL0_9ZZZZ</name>
<protein>
    <submittedName>
        <fullName evidence="6">Unannotated protein</fullName>
    </submittedName>
</protein>
<evidence type="ECO:0000256" key="2">
    <source>
        <dbReference type="ARBA" id="ARBA00022723"/>
    </source>
</evidence>
<evidence type="ECO:0000256" key="4">
    <source>
        <dbReference type="ARBA" id="ARBA00023014"/>
    </source>
</evidence>
<proteinExistence type="predicted"/>
<keyword evidence="2" id="KW-0479">Metal-binding</keyword>
<dbReference type="Gene3D" id="1.10.150.120">
    <property type="entry name" value="[2Fe-2S]-binding domain"/>
    <property type="match status" value="1"/>
</dbReference>
<reference evidence="6" key="1">
    <citation type="submission" date="2020-05" db="EMBL/GenBank/DDBJ databases">
        <authorList>
            <person name="Chiriac C."/>
            <person name="Salcher M."/>
            <person name="Ghai R."/>
            <person name="Kavagutti S V."/>
        </authorList>
    </citation>
    <scope>NUCLEOTIDE SEQUENCE</scope>
</reference>
<dbReference type="InterPro" id="IPR037165">
    <property type="entry name" value="AldOxase/xan_DH_Mopterin-bd_sf"/>
</dbReference>
<evidence type="ECO:0000256" key="1">
    <source>
        <dbReference type="ARBA" id="ARBA00022714"/>
    </source>
</evidence>
<keyword evidence="1" id="KW-0001">2Fe-2S</keyword>
<evidence type="ECO:0000313" key="6">
    <source>
        <dbReference type="EMBL" id="CAB4599012.1"/>
    </source>
</evidence>